<gene>
    <name evidence="6" type="primary">LOC103712568</name>
</gene>
<evidence type="ECO:0000313" key="5">
    <source>
        <dbReference type="Proteomes" id="UP000228380"/>
    </source>
</evidence>
<name>A0A8B7CEC7_PHODC</name>
<reference evidence="5" key="1">
    <citation type="journal article" date="2019" name="Nat. Commun.">
        <title>Genome-wide association mapping of date palm fruit traits.</title>
        <authorList>
            <person name="Hazzouri K.M."/>
            <person name="Gros-Balthazard M."/>
            <person name="Flowers J.M."/>
            <person name="Copetti D."/>
            <person name="Lemansour A."/>
            <person name="Lebrun M."/>
            <person name="Masmoudi K."/>
            <person name="Ferrand S."/>
            <person name="Dhar M.I."/>
            <person name="Fresquez Z.A."/>
            <person name="Rosas U."/>
            <person name="Zhang J."/>
            <person name="Talag J."/>
            <person name="Lee S."/>
            <person name="Kudrna D."/>
            <person name="Powell R.F."/>
            <person name="Leitch I.J."/>
            <person name="Krueger R.R."/>
            <person name="Wing R.A."/>
            <person name="Amiri K.M.A."/>
            <person name="Purugganan M.D."/>
        </authorList>
    </citation>
    <scope>NUCLEOTIDE SEQUENCE [LARGE SCALE GENOMIC DNA]</scope>
    <source>
        <strain evidence="5">cv. Khalas</strain>
    </source>
</reference>
<dbReference type="Pfam" id="PF04927">
    <property type="entry name" value="SMP"/>
    <property type="match status" value="3"/>
</dbReference>
<dbReference type="PANTHER" id="PTHR31174:SF7">
    <property type="entry name" value="LATE EMBRYOGENESIS ABUNDANT PROTEIN 31-RELATED"/>
    <property type="match status" value="1"/>
</dbReference>
<dbReference type="GeneID" id="103712568"/>
<evidence type="ECO:0000259" key="4">
    <source>
        <dbReference type="Pfam" id="PF04927"/>
    </source>
</evidence>
<proteinExistence type="inferred from homology"/>
<evidence type="ECO:0000256" key="1">
    <source>
        <dbReference type="ARBA" id="ARBA00010733"/>
    </source>
</evidence>
<feature type="region of interest" description="Disordered" evidence="3">
    <location>
        <begin position="1"/>
        <end position="27"/>
    </location>
</feature>
<evidence type="ECO:0000313" key="6">
    <source>
        <dbReference type="RefSeq" id="XP_008797343.2"/>
    </source>
</evidence>
<dbReference type="RefSeq" id="XP_008797343.2">
    <property type="nucleotide sequence ID" value="XM_008799121.3"/>
</dbReference>
<dbReference type="Proteomes" id="UP000228380">
    <property type="component" value="Chromosome 8"/>
</dbReference>
<comment type="similarity">
    <text evidence="1">Belongs to the LEA type SMP family.</text>
</comment>
<dbReference type="OrthoDB" id="2014755at2759"/>
<organism evidence="5 6">
    <name type="scientific">Phoenix dactylifera</name>
    <name type="common">Date palm</name>
    <dbReference type="NCBI Taxonomy" id="42345"/>
    <lineage>
        <taxon>Eukaryota</taxon>
        <taxon>Viridiplantae</taxon>
        <taxon>Streptophyta</taxon>
        <taxon>Embryophyta</taxon>
        <taxon>Tracheophyta</taxon>
        <taxon>Spermatophyta</taxon>
        <taxon>Magnoliopsida</taxon>
        <taxon>Liliopsida</taxon>
        <taxon>Arecaceae</taxon>
        <taxon>Coryphoideae</taxon>
        <taxon>Phoeniceae</taxon>
        <taxon>Phoenix</taxon>
    </lineage>
</organism>
<dbReference type="KEGG" id="pda:103712568"/>
<evidence type="ECO:0000256" key="3">
    <source>
        <dbReference type="SAM" id="MobiDB-lite"/>
    </source>
</evidence>
<keyword evidence="5" id="KW-1185">Reference proteome</keyword>
<protein>
    <submittedName>
        <fullName evidence="6">Late embryogenesis abundant protein D-34-like</fullName>
    </submittedName>
</protein>
<sequence length="268" mass="28053">MSQEQPRRTQLKQAETGARAQGEPIKYGDVFNVQGELAREPVAPGDAAMMQSAENQIIGQTQKGGPASVMQSAAARNERAGLVGRRDVSDVPADQGVTVTETDLAGHRIVAESVGGQVVGRYETAAPVSTTTPTGVAYGDAFTIGEALEATAMTAGEKPVDQSDAAAIQAAEARATGLNEVLPGGVGDEAQSAANANTRLTREEDKIKLRDVLTDVTTKLPEDKVVTREDADRVAGAEMRNRLDVSTHPRGVAENVASAARLNQNPQV</sequence>
<feature type="domain" description="SMP" evidence="4">
    <location>
        <begin position="143"/>
        <end position="199"/>
    </location>
</feature>
<evidence type="ECO:0000256" key="2">
    <source>
        <dbReference type="ARBA" id="ARBA00022737"/>
    </source>
</evidence>
<accession>A0A8B7CEC7</accession>
<dbReference type="PANTHER" id="PTHR31174">
    <property type="entry name" value="SEED MATURATION FAMILY PROTEIN"/>
    <property type="match status" value="1"/>
</dbReference>
<dbReference type="InterPro" id="IPR042971">
    <property type="entry name" value="LEA_SMP"/>
</dbReference>
<feature type="domain" description="SMP" evidence="4">
    <location>
        <begin position="207"/>
        <end position="265"/>
    </location>
</feature>
<feature type="domain" description="SMP" evidence="4">
    <location>
        <begin position="25"/>
        <end position="80"/>
    </location>
</feature>
<keyword evidence="2" id="KW-0677">Repeat</keyword>
<dbReference type="InterPro" id="IPR007011">
    <property type="entry name" value="LEA_SMP_dom"/>
</dbReference>
<reference evidence="6" key="2">
    <citation type="submission" date="2025-08" db="UniProtKB">
        <authorList>
            <consortium name="RefSeq"/>
        </authorList>
    </citation>
    <scope>IDENTIFICATION</scope>
    <source>
        <tissue evidence="6">Young leaves</tissue>
    </source>
</reference>
<dbReference type="AlphaFoldDB" id="A0A8B7CEC7"/>